<evidence type="ECO:0000313" key="6">
    <source>
        <dbReference type="Proteomes" id="UP001156627"/>
    </source>
</evidence>
<proteinExistence type="predicted"/>
<sequence length="262" mass="28410">MIRPAPLVILLAALLLGACAPPGTVKMPSDQHELKQRDISFRPDQLPPPKLLIYPNDTLRIVRDAQSPANADQVDLYMVRPDGKFAYPFIGTVQAADRTPEDVSADISRRLASIYREPQVTVNIAIAPSNRIYVGGAVRNPGSFELGATGTAEQALTSSGGVLPIADSRHVALIRLDAQGRRQVYFFDYASLLLPQSNGVAPVRLQRGDILFVPVSRLGNAVQDMDLYMTQLMPFFRGFGIGANYQINQPSTQVQITGGGAP</sequence>
<feature type="chain" id="PRO_5045277347" evidence="2">
    <location>
        <begin position="21"/>
        <end position="262"/>
    </location>
</feature>
<accession>A0ABQ5XCU6</accession>
<organism evidence="5 6">
    <name type="scientific">Dyella flagellata</name>
    <dbReference type="NCBI Taxonomy" id="1867833"/>
    <lineage>
        <taxon>Bacteria</taxon>
        <taxon>Pseudomonadati</taxon>
        <taxon>Pseudomonadota</taxon>
        <taxon>Gammaproteobacteria</taxon>
        <taxon>Lysobacterales</taxon>
        <taxon>Rhodanobacteraceae</taxon>
        <taxon>Dyella</taxon>
    </lineage>
</organism>
<dbReference type="EMBL" id="BSOA01000034">
    <property type="protein sequence ID" value="GLQ89450.1"/>
    <property type="molecule type" value="Genomic_DNA"/>
</dbReference>
<dbReference type="PROSITE" id="PS51257">
    <property type="entry name" value="PROKAR_LIPOPROTEIN"/>
    <property type="match status" value="1"/>
</dbReference>
<reference evidence="6" key="1">
    <citation type="journal article" date="2019" name="Int. J. Syst. Evol. Microbiol.">
        <title>The Global Catalogue of Microorganisms (GCM) 10K type strain sequencing project: providing services to taxonomists for standard genome sequencing and annotation.</title>
        <authorList>
            <consortium name="The Broad Institute Genomics Platform"/>
            <consortium name="The Broad Institute Genome Sequencing Center for Infectious Disease"/>
            <person name="Wu L."/>
            <person name="Ma J."/>
        </authorList>
    </citation>
    <scope>NUCLEOTIDE SEQUENCE [LARGE SCALE GENOMIC DNA]</scope>
    <source>
        <strain evidence="6">NBRC 111981</strain>
    </source>
</reference>
<dbReference type="Proteomes" id="UP001156627">
    <property type="component" value="Unassembled WGS sequence"/>
</dbReference>
<dbReference type="Pfam" id="PF10531">
    <property type="entry name" value="SLBB"/>
    <property type="match status" value="1"/>
</dbReference>
<feature type="domain" description="Polysaccharide export protein N-terminal" evidence="3">
    <location>
        <begin position="48"/>
        <end position="124"/>
    </location>
</feature>
<keyword evidence="1 2" id="KW-0732">Signal</keyword>
<dbReference type="PANTHER" id="PTHR33619">
    <property type="entry name" value="POLYSACCHARIDE EXPORT PROTEIN GFCE-RELATED"/>
    <property type="match status" value="1"/>
</dbReference>
<name>A0ABQ5XCU6_9GAMM</name>
<evidence type="ECO:0000256" key="2">
    <source>
        <dbReference type="SAM" id="SignalP"/>
    </source>
</evidence>
<evidence type="ECO:0000313" key="5">
    <source>
        <dbReference type="EMBL" id="GLQ89450.1"/>
    </source>
</evidence>
<evidence type="ECO:0000256" key="1">
    <source>
        <dbReference type="ARBA" id="ARBA00022729"/>
    </source>
</evidence>
<comment type="caution">
    <text evidence="5">The sequence shown here is derived from an EMBL/GenBank/DDBJ whole genome shotgun (WGS) entry which is preliminary data.</text>
</comment>
<keyword evidence="6" id="KW-1185">Reference proteome</keyword>
<dbReference type="InterPro" id="IPR049712">
    <property type="entry name" value="Poly_export"/>
</dbReference>
<feature type="signal peptide" evidence="2">
    <location>
        <begin position="1"/>
        <end position="20"/>
    </location>
</feature>
<dbReference type="Gene3D" id="3.30.1950.10">
    <property type="entry name" value="wza like domain"/>
    <property type="match status" value="1"/>
</dbReference>
<feature type="domain" description="Soluble ligand binding" evidence="4">
    <location>
        <begin position="132"/>
        <end position="183"/>
    </location>
</feature>
<gene>
    <name evidence="5" type="primary">pslD</name>
    <name evidence="5" type="ORF">GCM10007898_30230</name>
</gene>
<evidence type="ECO:0000259" key="4">
    <source>
        <dbReference type="Pfam" id="PF10531"/>
    </source>
</evidence>
<dbReference type="RefSeq" id="WP_284332881.1">
    <property type="nucleotide sequence ID" value="NZ_BSOA01000034.1"/>
</dbReference>
<evidence type="ECO:0000259" key="3">
    <source>
        <dbReference type="Pfam" id="PF02563"/>
    </source>
</evidence>
<dbReference type="InterPro" id="IPR003715">
    <property type="entry name" value="Poly_export_N"/>
</dbReference>
<dbReference type="Pfam" id="PF02563">
    <property type="entry name" value="Poly_export"/>
    <property type="match status" value="1"/>
</dbReference>
<dbReference type="PANTHER" id="PTHR33619:SF3">
    <property type="entry name" value="POLYSACCHARIDE EXPORT PROTEIN GFCE-RELATED"/>
    <property type="match status" value="1"/>
</dbReference>
<dbReference type="InterPro" id="IPR019554">
    <property type="entry name" value="Soluble_ligand-bd"/>
</dbReference>
<protein>
    <submittedName>
        <fullName evidence="5">Biofilm formation protein PslD</fullName>
    </submittedName>
</protein>